<reference evidence="3" key="1">
    <citation type="submission" date="2022-10" db="EMBL/GenBank/DDBJ databases">
        <title>Culturing micro-colonial fungi from biological soil crusts in the Mojave desert and describing Neophaeococcomyces mojavensis, and introducing the new genera and species Taxawa tesnikishii.</title>
        <authorList>
            <person name="Kurbessoian T."/>
            <person name="Stajich J.E."/>
        </authorList>
    </citation>
    <scope>NUCLEOTIDE SEQUENCE</scope>
    <source>
        <strain evidence="3">TK_1</strain>
    </source>
</reference>
<dbReference type="SMART" id="SM00320">
    <property type="entry name" value="WD40"/>
    <property type="match status" value="2"/>
</dbReference>
<gene>
    <name evidence="3" type="primary">cyp15_3</name>
    <name evidence="3" type="ORF">H2201_008906</name>
</gene>
<comment type="caution">
    <text evidence="3">The sequence shown here is derived from an EMBL/GenBank/DDBJ whole genome shotgun (WGS) entry which is preliminary data.</text>
</comment>
<organism evidence="3 4">
    <name type="scientific">Coniosporium apollinis</name>
    <dbReference type="NCBI Taxonomy" id="61459"/>
    <lineage>
        <taxon>Eukaryota</taxon>
        <taxon>Fungi</taxon>
        <taxon>Dikarya</taxon>
        <taxon>Ascomycota</taxon>
        <taxon>Pezizomycotina</taxon>
        <taxon>Dothideomycetes</taxon>
        <taxon>Dothideomycetes incertae sedis</taxon>
        <taxon>Coniosporium</taxon>
    </lineage>
</organism>
<sequence>MATDAAPHSAKRSRSEMEEAATSTDDDDNDFGPALSSSAPKWKRHKLPCEKLYLAALRISTHYSKSLMHKDQLYFTAFTPYTDFLITASVDGVVKFWKKMVGDVEFVKEFRAHNGEIKSISVSADGRSFATAGADNTFKTFDVIIFDLLAILHV</sequence>
<dbReference type="SUPFAM" id="SSF50978">
    <property type="entry name" value="WD40 repeat-like"/>
    <property type="match status" value="1"/>
</dbReference>
<dbReference type="EC" id="5.2.1.8" evidence="3"/>
<keyword evidence="3" id="KW-0413">Isomerase</keyword>
<dbReference type="InterPro" id="IPR015943">
    <property type="entry name" value="WD40/YVTN_repeat-like_dom_sf"/>
</dbReference>
<dbReference type="PROSITE" id="PS50082">
    <property type="entry name" value="WD_REPEATS_2"/>
    <property type="match status" value="2"/>
</dbReference>
<dbReference type="EMBL" id="JAPDRL010000202">
    <property type="protein sequence ID" value="KAJ9654950.1"/>
    <property type="molecule type" value="Genomic_DNA"/>
</dbReference>
<dbReference type="Pfam" id="PF00400">
    <property type="entry name" value="WD40"/>
    <property type="match status" value="2"/>
</dbReference>
<dbReference type="Gene3D" id="2.130.10.10">
    <property type="entry name" value="YVTN repeat-like/Quinoprotein amine dehydrogenase"/>
    <property type="match status" value="1"/>
</dbReference>
<dbReference type="InterPro" id="IPR036322">
    <property type="entry name" value="WD40_repeat_dom_sf"/>
</dbReference>
<evidence type="ECO:0000256" key="2">
    <source>
        <dbReference type="SAM" id="MobiDB-lite"/>
    </source>
</evidence>
<feature type="repeat" description="WD" evidence="1">
    <location>
        <begin position="110"/>
        <end position="143"/>
    </location>
</feature>
<evidence type="ECO:0000313" key="4">
    <source>
        <dbReference type="Proteomes" id="UP001172684"/>
    </source>
</evidence>
<dbReference type="Proteomes" id="UP001172684">
    <property type="component" value="Unassembled WGS sequence"/>
</dbReference>
<protein>
    <submittedName>
        <fullName evidence="3">Peptidyl-prolyl cis-trans isomerase cyp15</fullName>
        <ecNumber evidence="3">5.2.1.8</ecNumber>
    </submittedName>
</protein>
<name>A0ABQ9NHQ8_9PEZI</name>
<evidence type="ECO:0000256" key="1">
    <source>
        <dbReference type="PROSITE-ProRule" id="PRU00221"/>
    </source>
</evidence>
<dbReference type="InterPro" id="IPR001680">
    <property type="entry name" value="WD40_rpt"/>
</dbReference>
<evidence type="ECO:0000313" key="3">
    <source>
        <dbReference type="EMBL" id="KAJ9654950.1"/>
    </source>
</evidence>
<proteinExistence type="predicted"/>
<feature type="repeat" description="WD" evidence="1">
    <location>
        <begin position="66"/>
        <end position="98"/>
    </location>
</feature>
<keyword evidence="4" id="KW-1185">Reference proteome</keyword>
<accession>A0ABQ9NHQ8</accession>
<keyword evidence="1" id="KW-0853">WD repeat</keyword>
<feature type="region of interest" description="Disordered" evidence="2">
    <location>
        <begin position="1"/>
        <end position="40"/>
    </location>
</feature>
<dbReference type="GO" id="GO:0003755">
    <property type="term" value="F:peptidyl-prolyl cis-trans isomerase activity"/>
    <property type="evidence" value="ECO:0007669"/>
    <property type="project" value="UniProtKB-EC"/>
</dbReference>